<dbReference type="eggNOG" id="arCOG02238">
    <property type="taxonomic scope" value="Archaea"/>
</dbReference>
<dbReference type="SUPFAM" id="SSF88659">
    <property type="entry name" value="Sigma3 and sigma4 domains of RNA polymerase sigma factors"/>
    <property type="match status" value="1"/>
</dbReference>
<dbReference type="RefSeq" id="WP_014405517.1">
    <property type="nucleotide sequence ID" value="NC_017034.1"/>
</dbReference>
<dbReference type="HAMAP" id="MF_00674">
    <property type="entry name" value="UPF0251"/>
    <property type="match status" value="1"/>
</dbReference>
<keyword evidence="3" id="KW-0238">DNA-binding</keyword>
<dbReference type="Pfam" id="PF02001">
    <property type="entry name" value="DUF134"/>
    <property type="match status" value="1"/>
</dbReference>
<proteinExistence type="inferred from homology"/>
<dbReference type="Proteomes" id="UP000005233">
    <property type="component" value="Chromosome"/>
</dbReference>
<keyword evidence="4" id="KW-1185">Reference proteome</keyword>
<dbReference type="KEGG" id="mez:Mtc_0919"/>
<sequence>MRERRCAGRPRARRCLSGGNFRCMMPACRREAETEAVTLLPEELEAIKLADLMDMEQEDIAFRMGVSRKTAWKDLHNARKKIADALVNGKALRVEGCEMAGRGACKRWGQNEEGPHCP</sequence>
<dbReference type="HOGENOM" id="CLU_094511_2_0_2"/>
<gene>
    <name evidence="3" type="ordered locus">Mtc_0919</name>
</gene>
<organism evidence="3 4">
    <name type="scientific">Methanocella conradii (strain DSM 24694 / JCM 17849 / CGMCC 1.5162 / HZ254)</name>
    <dbReference type="NCBI Taxonomy" id="1041930"/>
    <lineage>
        <taxon>Archaea</taxon>
        <taxon>Methanobacteriati</taxon>
        <taxon>Methanobacteriota</taxon>
        <taxon>Stenosarchaea group</taxon>
        <taxon>Methanomicrobia</taxon>
        <taxon>Methanocellales</taxon>
        <taxon>Methanocellaceae</taxon>
        <taxon>Methanocella</taxon>
    </lineage>
</organism>
<dbReference type="PANTHER" id="PTHR37478:SF2">
    <property type="entry name" value="UPF0251 PROTEIN TK0562"/>
    <property type="match status" value="1"/>
</dbReference>
<dbReference type="GeneID" id="11971043"/>
<dbReference type="AlphaFoldDB" id="H8I4C2"/>
<evidence type="ECO:0000256" key="2">
    <source>
        <dbReference type="HAMAP-Rule" id="MF_00674"/>
    </source>
</evidence>
<dbReference type="EMBL" id="CP003243">
    <property type="protein sequence ID" value="AFC99679.1"/>
    <property type="molecule type" value="Genomic_DNA"/>
</dbReference>
<name>H8I4C2_METCZ</name>
<dbReference type="InterPro" id="IPR036388">
    <property type="entry name" value="WH-like_DNA-bd_sf"/>
</dbReference>
<protein>
    <recommendedName>
        <fullName evidence="2">UPF0251 protein Mtc_0919</fullName>
    </recommendedName>
</protein>
<dbReference type="OrthoDB" id="74471at2157"/>
<accession>H8I4C2</accession>
<dbReference type="InterPro" id="IPR013324">
    <property type="entry name" value="RNA_pol_sigma_r3/r4-like"/>
</dbReference>
<dbReference type="Gene3D" id="1.10.10.10">
    <property type="entry name" value="Winged helix-like DNA-binding domain superfamily/Winged helix DNA-binding domain"/>
    <property type="match status" value="1"/>
</dbReference>
<dbReference type="PANTHER" id="PTHR37478">
    <property type="match status" value="1"/>
</dbReference>
<dbReference type="GO" id="GO:0003677">
    <property type="term" value="F:DNA binding"/>
    <property type="evidence" value="ECO:0007669"/>
    <property type="project" value="UniProtKB-KW"/>
</dbReference>
<dbReference type="InterPro" id="IPR002852">
    <property type="entry name" value="UPF0251"/>
</dbReference>
<comment type="similarity">
    <text evidence="1 2">Belongs to the UPF0251 family.</text>
</comment>
<dbReference type="STRING" id="1041930.Mtc_0919"/>
<reference evidence="3 4" key="1">
    <citation type="journal article" date="2012" name="J. Bacteriol.">
        <title>Complete genome sequence of a thermophilic methanogen, Methanocella conradii HZ254, isolated from Chinese rice field soil.</title>
        <authorList>
            <person name="Lu Z."/>
            <person name="Lu Y."/>
        </authorList>
    </citation>
    <scope>NUCLEOTIDE SEQUENCE [LARGE SCALE GENOMIC DNA]</scope>
    <source>
        <strain evidence="4">DSM 24694 / JCM 17849 / CGMCC 1.5162 / HZ254</strain>
    </source>
</reference>
<evidence type="ECO:0000313" key="3">
    <source>
        <dbReference type="EMBL" id="AFC99679.1"/>
    </source>
</evidence>
<evidence type="ECO:0000256" key="1">
    <source>
        <dbReference type="ARBA" id="ARBA00009350"/>
    </source>
</evidence>
<evidence type="ECO:0000313" key="4">
    <source>
        <dbReference type="Proteomes" id="UP000005233"/>
    </source>
</evidence>